<evidence type="ECO:0000313" key="3">
    <source>
        <dbReference type="Proteomes" id="UP000434850"/>
    </source>
</evidence>
<comment type="caution">
    <text evidence="2">The sequence shown here is derived from an EMBL/GenBank/DDBJ whole genome shotgun (WGS) entry which is preliminary data.</text>
</comment>
<dbReference type="InterPro" id="IPR025419">
    <property type="entry name" value="DUF4142"/>
</dbReference>
<dbReference type="PANTHER" id="PTHR38593:SF1">
    <property type="entry name" value="BLR2558 PROTEIN"/>
    <property type="match status" value="1"/>
</dbReference>
<keyword evidence="3" id="KW-1185">Reference proteome</keyword>
<dbReference type="AlphaFoldDB" id="A0A6I4I8F5"/>
<name>A0A6I4I8F5_9SPHI</name>
<evidence type="ECO:0000259" key="1">
    <source>
        <dbReference type="Pfam" id="PF13628"/>
    </source>
</evidence>
<proteinExistence type="predicted"/>
<evidence type="ECO:0000313" key="2">
    <source>
        <dbReference type="EMBL" id="MVN91342.1"/>
    </source>
</evidence>
<sequence length="178" mass="19742">MKNILYLSAFAFFAISATSCNDNKKARNYNQKTTVDDQGINFIKEAHMGELLEIKFATVAQSKAQNPRVLNFAKMLIADHTTALNELNELAADKDVPKQDTTLLPDQQKMIDGVAQLSGAAFDKAYMQMMVTDHGKDIELYKEATGNKVVKVRKYAEKTLPVLTTHLDSAKVISASLK</sequence>
<gene>
    <name evidence="2" type="ORF">GO816_09435</name>
</gene>
<dbReference type="OrthoDB" id="883203at2"/>
<accession>A0A6I4I8F5</accession>
<protein>
    <submittedName>
        <fullName evidence="2">DUF4142 domain-containing protein</fullName>
    </submittedName>
</protein>
<dbReference type="PROSITE" id="PS51257">
    <property type="entry name" value="PROKAR_LIPOPROTEIN"/>
    <property type="match status" value="1"/>
</dbReference>
<dbReference type="PANTHER" id="PTHR38593">
    <property type="entry name" value="BLR2558 PROTEIN"/>
    <property type="match status" value="1"/>
</dbReference>
<dbReference type="Gene3D" id="1.20.1260.10">
    <property type="match status" value="1"/>
</dbReference>
<dbReference type="InterPro" id="IPR012347">
    <property type="entry name" value="Ferritin-like"/>
</dbReference>
<feature type="domain" description="DUF4142" evidence="1">
    <location>
        <begin position="41"/>
        <end position="171"/>
    </location>
</feature>
<organism evidence="2 3">
    <name type="scientific">Mucilaginibacter aquatilis</name>
    <dbReference type="NCBI Taxonomy" id="1517760"/>
    <lineage>
        <taxon>Bacteria</taxon>
        <taxon>Pseudomonadati</taxon>
        <taxon>Bacteroidota</taxon>
        <taxon>Sphingobacteriia</taxon>
        <taxon>Sphingobacteriales</taxon>
        <taxon>Sphingobacteriaceae</taxon>
        <taxon>Mucilaginibacter</taxon>
    </lineage>
</organism>
<dbReference type="Pfam" id="PF13628">
    <property type="entry name" value="DUF4142"/>
    <property type="match status" value="1"/>
</dbReference>
<dbReference type="RefSeq" id="WP_157541569.1">
    <property type="nucleotide sequence ID" value="NZ_WQLA01000003.1"/>
</dbReference>
<reference evidence="2 3" key="1">
    <citation type="submission" date="2019-12" db="EMBL/GenBank/DDBJ databases">
        <title>Mucilaginibacter sp. HME9299 genome sequencing and assembly.</title>
        <authorList>
            <person name="Kang H."/>
            <person name="Kim H."/>
            <person name="Joh K."/>
        </authorList>
    </citation>
    <scope>NUCLEOTIDE SEQUENCE [LARGE SCALE GENOMIC DNA]</scope>
    <source>
        <strain evidence="2 3">HME9299</strain>
    </source>
</reference>
<dbReference type="EMBL" id="WQLA01000003">
    <property type="protein sequence ID" value="MVN91342.1"/>
    <property type="molecule type" value="Genomic_DNA"/>
</dbReference>
<dbReference type="Proteomes" id="UP000434850">
    <property type="component" value="Unassembled WGS sequence"/>
</dbReference>